<dbReference type="InterPro" id="IPR013766">
    <property type="entry name" value="Thioredoxin_domain"/>
</dbReference>
<accession>A0A9P1CV68</accession>
<dbReference type="EMBL" id="CAMXCT020002431">
    <property type="protein sequence ID" value="CAL1151488.1"/>
    <property type="molecule type" value="Genomic_DNA"/>
</dbReference>
<evidence type="ECO:0000313" key="5">
    <source>
        <dbReference type="EMBL" id="CAI3998113.1"/>
    </source>
</evidence>
<reference evidence="5" key="1">
    <citation type="submission" date="2022-10" db="EMBL/GenBank/DDBJ databases">
        <authorList>
            <person name="Chen Y."/>
            <person name="Dougan E. K."/>
            <person name="Chan C."/>
            <person name="Rhodes N."/>
            <person name="Thang M."/>
        </authorList>
    </citation>
    <scope>NUCLEOTIDE SEQUENCE</scope>
</reference>
<proteinExistence type="predicted"/>
<dbReference type="Gene3D" id="3.40.30.10">
    <property type="entry name" value="Glutaredoxin"/>
    <property type="match status" value="1"/>
</dbReference>
<evidence type="ECO:0000313" key="7">
    <source>
        <dbReference type="Proteomes" id="UP001152797"/>
    </source>
</evidence>
<reference evidence="6 7" key="2">
    <citation type="submission" date="2024-05" db="EMBL/GenBank/DDBJ databases">
        <authorList>
            <person name="Chen Y."/>
            <person name="Shah S."/>
            <person name="Dougan E. K."/>
            <person name="Thang M."/>
            <person name="Chan C."/>
        </authorList>
    </citation>
    <scope>NUCLEOTIDE SEQUENCE [LARGE SCALE GENOMIC DNA]</scope>
</reference>
<evidence type="ECO:0000256" key="1">
    <source>
        <dbReference type="ARBA" id="ARBA00022448"/>
    </source>
</evidence>
<dbReference type="InterPro" id="IPR036249">
    <property type="entry name" value="Thioredoxin-like_sf"/>
</dbReference>
<name>A0A9P1CV68_9DINO</name>
<organism evidence="5">
    <name type="scientific">Cladocopium goreaui</name>
    <dbReference type="NCBI Taxonomy" id="2562237"/>
    <lineage>
        <taxon>Eukaryota</taxon>
        <taxon>Sar</taxon>
        <taxon>Alveolata</taxon>
        <taxon>Dinophyceae</taxon>
        <taxon>Suessiales</taxon>
        <taxon>Symbiodiniaceae</taxon>
        <taxon>Cladocopium</taxon>
    </lineage>
</organism>
<dbReference type="EMBL" id="CAMXCT030002431">
    <property type="protein sequence ID" value="CAL4785425.1"/>
    <property type="molecule type" value="Genomic_DNA"/>
</dbReference>
<evidence type="ECO:0000313" key="6">
    <source>
        <dbReference type="EMBL" id="CAL4785425.1"/>
    </source>
</evidence>
<sequence>MGPLSCATNFGCRVRQTLQHTLGAIILYGLFWGTKQAAFLGLATPGPVYKGVLSGAPRHQWACRLRSLQRSAVVEVGPAELEASIRGGGAVILDIFAIWCGPCKLLEPALDKLAEQLCDGKFDRDGFPSPQVLRMDSDLHPGKATEMRAEGLPTVIFFNKGVEVGRLEGAVGLRALEDNAARLLGLAELSGGPTGVKLNSMEDVELSVQMEDVVLLGVFGGGQYEQESAALDATLQLLQSQVGDQLISTVDASRLPGLVRSLQLGGLPAVVLFQDGSKVMQLEGVDAATVTADELQEALEAARNGLVS</sequence>
<keyword evidence="2" id="KW-0249">Electron transport</keyword>
<keyword evidence="3" id="KW-1015">Disulfide bond</keyword>
<gene>
    <name evidence="5" type="ORF">C1SCF055_LOCUS24438</name>
</gene>
<evidence type="ECO:0000259" key="4">
    <source>
        <dbReference type="PROSITE" id="PS51352"/>
    </source>
</evidence>
<comment type="caution">
    <text evidence="5">The sequence shown here is derived from an EMBL/GenBank/DDBJ whole genome shotgun (WGS) entry which is preliminary data.</text>
</comment>
<evidence type="ECO:0000256" key="2">
    <source>
        <dbReference type="ARBA" id="ARBA00022982"/>
    </source>
</evidence>
<dbReference type="GO" id="GO:0005737">
    <property type="term" value="C:cytoplasm"/>
    <property type="evidence" value="ECO:0007669"/>
    <property type="project" value="TreeGrafter"/>
</dbReference>
<evidence type="ECO:0000256" key="3">
    <source>
        <dbReference type="ARBA" id="ARBA00023157"/>
    </source>
</evidence>
<keyword evidence="7" id="KW-1185">Reference proteome</keyword>
<dbReference type="Pfam" id="PF00085">
    <property type="entry name" value="Thioredoxin"/>
    <property type="match status" value="1"/>
</dbReference>
<dbReference type="PANTHER" id="PTHR45663">
    <property type="entry name" value="GEO12009P1"/>
    <property type="match status" value="1"/>
</dbReference>
<dbReference type="AlphaFoldDB" id="A0A9P1CV68"/>
<keyword evidence="1" id="KW-0813">Transport</keyword>
<dbReference type="CDD" id="cd02947">
    <property type="entry name" value="TRX_family"/>
    <property type="match status" value="1"/>
</dbReference>
<protein>
    <submittedName>
        <fullName evidence="6">F-box protein</fullName>
    </submittedName>
</protein>
<dbReference type="PROSITE" id="PS51352">
    <property type="entry name" value="THIOREDOXIN_2"/>
    <property type="match status" value="1"/>
</dbReference>
<feature type="domain" description="Thioredoxin" evidence="4">
    <location>
        <begin position="30"/>
        <end position="185"/>
    </location>
</feature>
<dbReference type="OrthoDB" id="2121326at2759"/>
<dbReference type="SUPFAM" id="SSF52833">
    <property type="entry name" value="Thioredoxin-like"/>
    <property type="match status" value="2"/>
</dbReference>
<dbReference type="InterPro" id="IPR017937">
    <property type="entry name" value="Thioredoxin_CS"/>
</dbReference>
<dbReference type="GO" id="GO:0015035">
    <property type="term" value="F:protein-disulfide reductase activity"/>
    <property type="evidence" value="ECO:0007669"/>
    <property type="project" value="TreeGrafter"/>
</dbReference>
<dbReference type="Proteomes" id="UP001152797">
    <property type="component" value="Unassembled WGS sequence"/>
</dbReference>
<dbReference type="PANTHER" id="PTHR45663:SF11">
    <property type="entry name" value="GEO12009P1"/>
    <property type="match status" value="1"/>
</dbReference>
<dbReference type="PROSITE" id="PS00194">
    <property type="entry name" value="THIOREDOXIN_1"/>
    <property type="match status" value="1"/>
</dbReference>
<dbReference type="EMBL" id="CAMXCT010002431">
    <property type="protein sequence ID" value="CAI3998113.1"/>
    <property type="molecule type" value="Genomic_DNA"/>
</dbReference>